<gene>
    <name evidence="2" type="ORF">B5P24_08760</name>
</gene>
<proteinExistence type="predicted"/>
<evidence type="ECO:0000313" key="2">
    <source>
        <dbReference type="EMBL" id="OQJ63074.1"/>
    </source>
</evidence>
<evidence type="ECO:0000313" key="3">
    <source>
        <dbReference type="Proteomes" id="UP000215316"/>
    </source>
</evidence>
<dbReference type="RefSeq" id="WP_094128295.1">
    <property type="nucleotide sequence ID" value="NZ_CP040788.1"/>
</dbReference>
<keyword evidence="3" id="KW-1185">Reference proteome</keyword>
<dbReference type="GO" id="GO:0016747">
    <property type="term" value="F:acyltransferase activity, transferring groups other than amino-acyl groups"/>
    <property type="evidence" value="ECO:0007669"/>
    <property type="project" value="InterPro"/>
</dbReference>
<organism evidence="2 3">
    <name type="scientific">Clavibacter tessellarius</name>
    <dbReference type="NCBI Taxonomy" id="31965"/>
    <lineage>
        <taxon>Bacteria</taxon>
        <taxon>Bacillati</taxon>
        <taxon>Actinomycetota</taxon>
        <taxon>Actinomycetes</taxon>
        <taxon>Micrococcales</taxon>
        <taxon>Microbacteriaceae</taxon>
        <taxon>Clavibacter</taxon>
    </lineage>
</organism>
<dbReference type="OrthoDB" id="4821781at2"/>
<evidence type="ECO:0000259" key="1">
    <source>
        <dbReference type="PROSITE" id="PS51186"/>
    </source>
</evidence>
<dbReference type="AlphaFoldDB" id="A0A225CNV3"/>
<name>A0A225CNV3_9MICO</name>
<protein>
    <submittedName>
        <fullName evidence="2">Acetyltransferase</fullName>
    </submittedName>
</protein>
<dbReference type="Gene3D" id="3.40.630.30">
    <property type="match status" value="1"/>
</dbReference>
<dbReference type="InterPro" id="IPR000182">
    <property type="entry name" value="GNAT_dom"/>
</dbReference>
<dbReference type="PROSITE" id="PS51186">
    <property type="entry name" value="GNAT"/>
    <property type="match status" value="1"/>
</dbReference>
<feature type="domain" description="N-acetyltransferase" evidence="1">
    <location>
        <begin position="55"/>
        <end position="208"/>
    </location>
</feature>
<dbReference type="InterPro" id="IPR016181">
    <property type="entry name" value="Acyl_CoA_acyltransferase"/>
</dbReference>
<reference evidence="2" key="1">
    <citation type="submission" date="2017-08" db="EMBL/GenBank/DDBJ databases">
        <title>Genomes of multiple Clavibacter strains from different subspecies.</title>
        <authorList>
            <person name="Yuan X.-K."/>
            <person name="Li X.-S."/>
            <person name="Nie J."/>
            <person name="De Boer S.H."/>
        </authorList>
    </citation>
    <scope>NUCLEOTIDE SEQUENCE [LARGE SCALE GENOMIC DNA]</scope>
    <source>
        <strain evidence="2">ATCC 33566</strain>
    </source>
</reference>
<dbReference type="SUPFAM" id="SSF55729">
    <property type="entry name" value="Acyl-CoA N-acyltransferases (Nat)"/>
    <property type="match status" value="1"/>
</dbReference>
<accession>A0A225CNV3</accession>
<dbReference type="EMBL" id="MZMQ01000001">
    <property type="protein sequence ID" value="OQJ63074.1"/>
    <property type="molecule type" value="Genomic_DNA"/>
</dbReference>
<comment type="caution">
    <text evidence="2">The sequence shown here is derived from an EMBL/GenBank/DDBJ whole genome shotgun (WGS) entry which is preliminary data.</text>
</comment>
<sequence length="212" mass="21479">MSADPAIARSDDPRVAEPLAAGWVVTARSWGAQLDAADVDPVRLRTLVDRVAGYAVLRELGPADVGAILALDAATLDDYPGSPATRHAGLTADSARVPAPGRRGYGAFDAVGALLAMTFVDLDPAGSAAETDVTVVDAAHRGRGLGTAVKAASVRGLLEAGVTSFRTGGSSENAAIIAAGTALGYRIDEEWLTLRAPEAAGEPGPEPEPADG</sequence>
<dbReference type="Proteomes" id="UP000215316">
    <property type="component" value="Unassembled WGS sequence"/>
</dbReference>